<dbReference type="InterPro" id="IPR001647">
    <property type="entry name" value="HTH_TetR"/>
</dbReference>
<dbReference type="SUPFAM" id="SSF46689">
    <property type="entry name" value="Homeodomain-like"/>
    <property type="match status" value="1"/>
</dbReference>
<evidence type="ECO:0000256" key="4">
    <source>
        <dbReference type="PROSITE-ProRule" id="PRU00335"/>
    </source>
</evidence>
<proteinExistence type="predicted"/>
<evidence type="ECO:0000256" key="1">
    <source>
        <dbReference type="ARBA" id="ARBA00023015"/>
    </source>
</evidence>
<reference evidence="6 7" key="1">
    <citation type="submission" date="2022-12" db="EMBL/GenBank/DDBJ databases">
        <title>Sphingomonas abieness sp. nov., an endophytic bacterium isolated from Abies koreana.</title>
        <authorList>
            <person name="Jiang L."/>
            <person name="Lee J."/>
        </authorList>
    </citation>
    <scope>NUCLEOTIDE SEQUENCE [LARGE SCALE GENOMIC DNA]</scope>
    <source>
        <strain evidence="7">PAMB 00755</strain>
    </source>
</reference>
<feature type="DNA-binding region" description="H-T-H motif" evidence="4">
    <location>
        <begin position="29"/>
        <end position="48"/>
    </location>
</feature>
<evidence type="ECO:0000256" key="2">
    <source>
        <dbReference type="ARBA" id="ARBA00023125"/>
    </source>
</evidence>
<evidence type="ECO:0000256" key="3">
    <source>
        <dbReference type="ARBA" id="ARBA00023163"/>
    </source>
</evidence>
<dbReference type="EMBL" id="CP115174">
    <property type="protein sequence ID" value="WBO23799.1"/>
    <property type="molecule type" value="Genomic_DNA"/>
</dbReference>
<dbReference type="PRINTS" id="PR00455">
    <property type="entry name" value="HTHTETR"/>
</dbReference>
<keyword evidence="7" id="KW-1185">Reference proteome</keyword>
<protein>
    <submittedName>
        <fullName evidence="6">TetR/AcrR family transcriptional regulator</fullName>
    </submittedName>
</protein>
<keyword evidence="2 4" id="KW-0238">DNA-binding</keyword>
<feature type="domain" description="HTH tetR-type" evidence="5">
    <location>
        <begin position="6"/>
        <end position="66"/>
    </location>
</feature>
<dbReference type="PROSITE" id="PS50977">
    <property type="entry name" value="HTH_TETR_2"/>
    <property type="match status" value="1"/>
</dbReference>
<name>A0ABY7NQI0_9SPHN</name>
<dbReference type="PANTHER" id="PTHR47506:SF6">
    <property type="entry name" value="HTH-TYPE TRANSCRIPTIONAL REPRESSOR NEMR"/>
    <property type="match status" value="1"/>
</dbReference>
<dbReference type="InterPro" id="IPR039536">
    <property type="entry name" value="TetR_C_Proteobacteria"/>
</dbReference>
<dbReference type="RefSeq" id="WP_270078430.1">
    <property type="nucleotide sequence ID" value="NZ_CP115174.1"/>
</dbReference>
<organism evidence="6 7">
    <name type="scientific">Sphingomonas abietis</name>
    <dbReference type="NCBI Taxonomy" id="3012344"/>
    <lineage>
        <taxon>Bacteria</taxon>
        <taxon>Pseudomonadati</taxon>
        <taxon>Pseudomonadota</taxon>
        <taxon>Alphaproteobacteria</taxon>
        <taxon>Sphingomonadales</taxon>
        <taxon>Sphingomonadaceae</taxon>
        <taxon>Sphingomonas</taxon>
    </lineage>
</organism>
<sequence length="205" mass="23333">MARRGEALREHILWTAKDAFLELGFERTSMDEVSARASTSKRSLYAHFESKERLFLAVIDLVRGLFLGRLKTPADYGDDPVEALTLFCARYLEILLYEPSIQTMRVSMAEIDRFPDGAAQYFDVMFEQVQLLVQTFLQIRFSLQTEPSERAAQQLLADLLHPRLPRALFGIDTLAKNFGEEGLSNDFDLKPVRDAVGRLISSLRA</sequence>
<keyword evidence="1" id="KW-0805">Transcription regulation</keyword>
<keyword evidence="3" id="KW-0804">Transcription</keyword>
<dbReference type="Pfam" id="PF14246">
    <property type="entry name" value="TetR_C_7"/>
    <property type="match status" value="1"/>
</dbReference>
<gene>
    <name evidence="6" type="ORF">PBT88_06670</name>
</gene>
<evidence type="ECO:0000259" key="5">
    <source>
        <dbReference type="PROSITE" id="PS50977"/>
    </source>
</evidence>
<evidence type="ECO:0000313" key="6">
    <source>
        <dbReference type="EMBL" id="WBO23799.1"/>
    </source>
</evidence>
<accession>A0ABY7NQI0</accession>
<dbReference type="Gene3D" id="1.10.357.10">
    <property type="entry name" value="Tetracycline Repressor, domain 2"/>
    <property type="match status" value="1"/>
</dbReference>
<evidence type="ECO:0000313" key="7">
    <source>
        <dbReference type="Proteomes" id="UP001210865"/>
    </source>
</evidence>
<dbReference type="PANTHER" id="PTHR47506">
    <property type="entry name" value="TRANSCRIPTIONAL REGULATORY PROTEIN"/>
    <property type="match status" value="1"/>
</dbReference>
<dbReference type="InterPro" id="IPR009057">
    <property type="entry name" value="Homeodomain-like_sf"/>
</dbReference>
<dbReference type="Pfam" id="PF00440">
    <property type="entry name" value="TetR_N"/>
    <property type="match status" value="1"/>
</dbReference>
<dbReference type="Proteomes" id="UP001210865">
    <property type="component" value="Chromosome"/>
</dbReference>